<dbReference type="Gene3D" id="2.60.130.10">
    <property type="entry name" value="Aromatic compound dioxygenase"/>
    <property type="match status" value="1"/>
</dbReference>
<dbReference type="PANTHER" id="PTHR34315:SF1">
    <property type="entry name" value="INTRADIOL RING-CLEAVAGE DIOXYGENASES DOMAIN-CONTAINING PROTEIN-RELATED"/>
    <property type="match status" value="1"/>
</dbReference>
<accession>A0A917VY72</accession>
<dbReference type="PROSITE" id="PS51318">
    <property type="entry name" value="TAT"/>
    <property type="match status" value="1"/>
</dbReference>
<feature type="region of interest" description="Disordered" evidence="1">
    <location>
        <begin position="71"/>
        <end position="94"/>
    </location>
</feature>
<feature type="region of interest" description="Disordered" evidence="1">
    <location>
        <begin position="284"/>
        <end position="332"/>
    </location>
</feature>
<protein>
    <submittedName>
        <fullName evidence="3">3,4-dioxygenase subunit beta</fullName>
    </submittedName>
</protein>
<evidence type="ECO:0000256" key="1">
    <source>
        <dbReference type="SAM" id="MobiDB-lite"/>
    </source>
</evidence>
<sequence>MRNVRKPPSQPRTELGHEHDLGLAHDMSVMLSRRRALWILGAVGSASVAAACSSGDGSTATSSAADSTTSAATVAAAPQETAGPYPGDGSNGPNVLVESGVVRSDITGSFGPYSGTAEGVPVTIRLTLQDLARDGAAGKGMALYLWHCDRDGEYSLYGKGITEQNYLRGVQVADDSGQVSFTSIFPACYAGRWPHIHFEVYDDLATAVAGENARLTSQIALPQDVCEQVFTADSGYARSRTNLSEVTLAGDNVFGDGWDAELATVTGNPESGMDISLTIGVAEKSAHASGGGAGPGGDPPGPPADGARPGGEPPSGGRPAGGQPPTGIPSAN</sequence>
<dbReference type="SUPFAM" id="SSF49482">
    <property type="entry name" value="Aromatic compound dioxygenase"/>
    <property type="match status" value="1"/>
</dbReference>
<dbReference type="AlphaFoldDB" id="A0A917VY72"/>
<dbReference type="PANTHER" id="PTHR34315">
    <property type="match status" value="1"/>
</dbReference>
<proteinExistence type="predicted"/>
<dbReference type="EMBL" id="BMMH01000017">
    <property type="protein sequence ID" value="GGL35188.1"/>
    <property type="molecule type" value="Genomic_DNA"/>
</dbReference>
<comment type="caution">
    <text evidence="3">The sequence shown here is derived from an EMBL/GenBank/DDBJ whole genome shotgun (WGS) entry which is preliminary data.</text>
</comment>
<dbReference type="Pfam" id="PF00775">
    <property type="entry name" value="Dioxygenase_C"/>
    <property type="match status" value="1"/>
</dbReference>
<evidence type="ECO:0000313" key="3">
    <source>
        <dbReference type="EMBL" id="GGL35188.1"/>
    </source>
</evidence>
<dbReference type="Proteomes" id="UP000638263">
    <property type="component" value="Unassembled WGS sequence"/>
</dbReference>
<evidence type="ECO:0000259" key="2">
    <source>
        <dbReference type="Pfam" id="PF00775"/>
    </source>
</evidence>
<dbReference type="InterPro" id="IPR015889">
    <property type="entry name" value="Intradiol_dOase_core"/>
</dbReference>
<reference evidence="3" key="1">
    <citation type="journal article" date="2014" name="Int. J. Syst. Evol. Microbiol.">
        <title>Complete genome sequence of Corynebacterium casei LMG S-19264T (=DSM 44701T), isolated from a smear-ripened cheese.</title>
        <authorList>
            <consortium name="US DOE Joint Genome Institute (JGI-PGF)"/>
            <person name="Walter F."/>
            <person name="Albersmeier A."/>
            <person name="Kalinowski J."/>
            <person name="Ruckert C."/>
        </authorList>
    </citation>
    <scope>NUCLEOTIDE SEQUENCE</scope>
    <source>
        <strain evidence="3">CGMCC 4.3508</strain>
    </source>
</reference>
<feature type="domain" description="Intradiol ring-cleavage dioxygenases" evidence="2">
    <location>
        <begin position="119"/>
        <end position="190"/>
    </location>
</feature>
<dbReference type="GO" id="GO:0005506">
    <property type="term" value="F:iron ion binding"/>
    <property type="evidence" value="ECO:0007669"/>
    <property type="project" value="InterPro"/>
</dbReference>
<organism evidence="3 4">
    <name type="scientific">Nocardia jinanensis</name>
    <dbReference type="NCBI Taxonomy" id="382504"/>
    <lineage>
        <taxon>Bacteria</taxon>
        <taxon>Bacillati</taxon>
        <taxon>Actinomycetota</taxon>
        <taxon>Actinomycetes</taxon>
        <taxon>Mycobacteriales</taxon>
        <taxon>Nocardiaceae</taxon>
        <taxon>Nocardia</taxon>
    </lineage>
</organism>
<gene>
    <name evidence="3" type="ORF">GCM10011588_57410</name>
</gene>
<evidence type="ECO:0000313" key="4">
    <source>
        <dbReference type="Proteomes" id="UP000638263"/>
    </source>
</evidence>
<reference evidence="3" key="2">
    <citation type="submission" date="2020-09" db="EMBL/GenBank/DDBJ databases">
        <authorList>
            <person name="Sun Q."/>
            <person name="Zhou Y."/>
        </authorList>
    </citation>
    <scope>NUCLEOTIDE SEQUENCE</scope>
    <source>
        <strain evidence="3">CGMCC 4.3508</strain>
    </source>
</reference>
<dbReference type="GO" id="GO:0016702">
    <property type="term" value="F:oxidoreductase activity, acting on single donors with incorporation of molecular oxygen, incorporation of two atoms of oxygen"/>
    <property type="evidence" value="ECO:0007669"/>
    <property type="project" value="InterPro"/>
</dbReference>
<name>A0A917VY72_9NOCA</name>
<keyword evidence="4" id="KW-1185">Reference proteome</keyword>
<dbReference type="InterPro" id="IPR006311">
    <property type="entry name" value="TAT_signal"/>
</dbReference>
<dbReference type="InterPro" id="IPR000627">
    <property type="entry name" value="Intradiol_dOase_C"/>
</dbReference>